<feature type="transmembrane region" description="Helical" evidence="7">
    <location>
        <begin position="243"/>
        <end position="262"/>
    </location>
</feature>
<keyword evidence="4 7" id="KW-0812">Transmembrane</keyword>
<dbReference type="Proteomes" id="UP000758168">
    <property type="component" value="Unassembled WGS sequence"/>
</dbReference>
<evidence type="ECO:0000256" key="1">
    <source>
        <dbReference type="ARBA" id="ARBA00004651"/>
    </source>
</evidence>
<evidence type="ECO:0000259" key="8">
    <source>
        <dbReference type="Pfam" id="PF00892"/>
    </source>
</evidence>
<dbReference type="InterPro" id="IPR051258">
    <property type="entry name" value="Diverse_Substrate_Transporter"/>
</dbReference>
<evidence type="ECO:0000256" key="2">
    <source>
        <dbReference type="ARBA" id="ARBA00007362"/>
    </source>
</evidence>
<protein>
    <submittedName>
        <fullName evidence="9">Drug/metabolite transporter (DMT)-like permease</fullName>
    </submittedName>
</protein>
<name>A0ABS4ZBB7_9ACTN</name>
<evidence type="ECO:0000256" key="6">
    <source>
        <dbReference type="ARBA" id="ARBA00023136"/>
    </source>
</evidence>
<evidence type="ECO:0000256" key="3">
    <source>
        <dbReference type="ARBA" id="ARBA00022475"/>
    </source>
</evidence>
<keyword evidence="10" id="KW-1185">Reference proteome</keyword>
<accession>A0ABS4ZBB7</accession>
<feature type="transmembrane region" description="Helical" evidence="7">
    <location>
        <begin position="218"/>
        <end position="236"/>
    </location>
</feature>
<dbReference type="Pfam" id="PF00892">
    <property type="entry name" value="EamA"/>
    <property type="match status" value="2"/>
</dbReference>
<feature type="transmembrane region" description="Helical" evidence="7">
    <location>
        <begin position="72"/>
        <end position="92"/>
    </location>
</feature>
<evidence type="ECO:0000256" key="4">
    <source>
        <dbReference type="ARBA" id="ARBA00022692"/>
    </source>
</evidence>
<feature type="transmembrane region" description="Helical" evidence="7">
    <location>
        <begin position="125"/>
        <end position="146"/>
    </location>
</feature>
<feature type="transmembrane region" description="Helical" evidence="7">
    <location>
        <begin position="43"/>
        <end position="60"/>
    </location>
</feature>
<dbReference type="InterPro" id="IPR037185">
    <property type="entry name" value="EmrE-like"/>
</dbReference>
<feature type="transmembrane region" description="Helical" evidence="7">
    <location>
        <begin position="12"/>
        <end position="31"/>
    </location>
</feature>
<evidence type="ECO:0000313" key="9">
    <source>
        <dbReference type="EMBL" id="MBP2418368.1"/>
    </source>
</evidence>
<comment type="caution">
    <text evidence="9">The sequence shown here is derived from an EMBL/GenBank/DDBJ whole genome shotgun (WGS) entry which is preliminary data.</text>
</comment>
<dbReference type="EMBL" id="JAGIOB010000001">
    <property type="protein sequence ID" value="MBP2418368.1"/>
    <property type="molecule type" value="Genomic_DNA"/>
</dbReference>
<feature type="domain" description="EamA" evidence="8">
    <location>
        <begin position="14"/>
        <end position="141"/>
    </location>
</feature>
<comment type="similarity">
    <text evidence="2">Belongs to the EamA transporter family.</text>
</comment>
<feature type="transmembrane region" description="Helical" evidence="7">
    <location>
        <begin position="152"/>
        <end position="171"/>
    </location>
</feature>
<feature type="transmembrane region" description="Helical" evidence="7">
    <location>
        <begin position="98"/>
        <end position="118"/>
    </location>
</feature>
<feature type="transmembrane region" description="Helical" evidence="7">
    <location>
        <begin position="268"/>
        <end position="286"/>
    </location>
</feature>
<organism evidence="9 10">
    <name type="scientific">Microlunatus capsulatus</name>
    <dbReference type="NCBI Taxonomy" id="99117"/>
    <lineage>
        <taxon>Bacteria</taxon>
        <taxon>Bacillati</taxon>
        <taxon>Actinomycetota</taxon>
        <taxon>Actinomycetes</taxon>
        <taxon>Propionibacteriales</taxon>
        <taxon>Propionibacteriaceae</taxon>
        <taxon>Microlunatus</taxon>
    </lineage>
</organism>
<feature type="transmembrane region" description="Helical" evidence="7">
    <location>
        <begin position="178"/>
        <end position="198"/>
    </location>
</feature>
<evidence type="ECO:0000256" key="5">
    <source>
        <dbReference type="ARBA" id="ARBA00022989"/>
    </source>
</evidence>
<keyword evidence="3" id="KW-1003">Cell membrane</keyword>
<dbReference type="InterPro" id="IPR000620">
    <property type="entry name" value="EamA_dom"/>
</dbReference>
<dbReference type="PANTHER" id="PTHR42920:SF5">
    <property type="entry name" value="EAMA DOMAIN-CONTAINING PROTEIN"/>
    <property type="match status" value="1"/>
</dbReference>
<dbReference type="RefSeq" id="WP_307804287.1">
    <property type="nucleotide sequence ID" value="NZ_BAAAMH010000033.1"/>
</dbReference>
<reference evidence="9 10" key="1">
    <citation type="submission" date="2021-03" db="EMBL/GenBank/DDBJ databases">
        <title>Sequencing the genomes of 1000 actinobacteria strains.</title>
        <authorList>
            <person name="Klenk H.-P."/>
        </authorList>
    </citation>
    <scope>NUCLEOTIDE SEQUENCE [LARGE SCALE GENOMIC DNA]</scope>
    <source>
        <strain evidence="9 10">DSM 12936</strain>
    </source>
</reference>
<dbReference type="SUPFAM" id="SSF103481">
    <property type="entry name" value="Multidrug resistance efflux transporter EmrE"/>
    <property type="match status" value="2"/>
</dbReference>
<gene>
    <name evidence="9" type="ORF">JOF54_003290</name>
</gene>
<keyword evidence="5 7" id="KW-1133">Transmembrane helix</keyword>
<comment type="subcellular location">
    <subcellularLocation>
        <location evidence="1">Cell membrane</location>
        <topology evidence="1">Multi-pass membrane protein</topology>
    </subcellularLocation>
</comment>
<evidence type="ECO:0000313" key="10">
    <source>
        <dbReference type="Proteomes" id="UP000758168"/>
    </source>
</evidence>
<dbReference type="PANTHER" id="PTHR42920">
    <property type="entry name" value="OS03G0707200 PROTEIN-RELATED"/>
    <property type="match status" value="1"/>
</dbReference>
<keyword evidence="6 7" id="KW-0472">Membrane</keyword>
<sequence length="312" mass="32127">MPPPSRTRSDLAPLLALLAMTAAWGSTFFLIKDLLVRLPVADMLALRFGIGSLALVLLAGRRLRMSRSTLRSGVLLGLLYGVAQILQTAGLAHTSASVSGFITGLYVVATPLLAALLLRTRVSGTTWAAASLATVGLGVLSLNGFALGAGELLTLASALVYAGHIIAMGRLSTPGEALPLSLVQMVVITVVCTVAAVWPGAGGAGLQLPATSGDWLAVLYLAVVAGALTMVLQTWAQARVEAARAAVVMAMEPVWAAAFAVALGGERLTLRMVAGGIAILAAMYLVELAPRRRRRVPVAGPAAPVDAVRDQP</sequence>
<proteinExistence type="inferred from homology"/>
<evidence type="ECO:0000256" key="7">
    <source>
        <dbReference type="SAM" id="Phobius"/>
    </source>
</evidence>
<feature type="domain" description="EamA" evidence="8">
    <location>
        <begin position="150"/>
        <end position="286"/>
    </location>
</feature>